<evidence type="ECO:0008006" key="3">
    <source>
        <dbReference type="Google" id="ProtNLM"/>
    </source>
</evidence>
<keyword evidence="1" id="KW-1133">Transmembrane helix</keyword>
<accession>A0A3B0U5M3</accession>
<name>A0A3B0U5M3_9ZZZZ</name>
<evidence type="ECO:0000313" key="2">
    <source>
        <dbReference type="EMBL" id="VAW24340.1"/>
    </source>
</evidence>
<keyword evidence="1" id="KW-0812">Transmembrane</keyword>
<proteinExistence type="predicted"/>
<protein>
    <recommendedName>
        <fullName evidence="3">DUF3592 domain-containing protein</fullName>
    </recommendedName>
</protein>
<reference evidence="2" key="1">
    <citation type="submission" date="2018-06" db="EMBL/GenBank/DDBJ databases">
        <authorList>
            <person name="Zhirakovskaya E."/>
        </authorList>
    </citation>
    <scope>NUCLEOTIDE SEQUENCE</scope>
</reference>
<sequence>MAKKQSDKIAKRIGFGVLGLGLFFIAVSVYQLIITTSFVMRTSPIIGEVIGMETGYTVSTRAEDTYQPLFAYTDGEGNFLQGQSAYLSMTYNFPIGTKVAIRVDPDVPGKVYVDEATNLWGFTIIFGGLGALFGVLGAKHLHNIKKYGGKKRKKAKT</sequence>
<keyword evidence="1" id="KW-0472">Membrane</keyword>
<feature type="transmembrane region" description="Helical" evidence="1">
    <location>
        <begin position="119"/>
        <end position="138"/>
    </location>
</feature>
<evidence type="ECO:0000256" key="1">
    <source>
        <dbReference type="SAM" id="Phobius"/>
    </source>
</evidence>
<gene>
    <name evidence="2" type="ORF">MNBD_ALPHA11-1396</name>
</gene>
<dbReference type="AlphaFoldDB" id="A0A3B0U5M3"/>
<dbReference type="EMBL" id="UOEQ01000524">
    <property type="protein sequence ID" value="VAW24340.1"/>
    <property type="molecule type" value="Genomic_DNA"/>
</dbReference>
<organism evidence="2">
    <name type="scientific">hydrothermal vent metagenome</name>
    <dbReference type="NCBI Taxonomy" id="652676"/>
    <lineage>
        <taxon>unclassified sequences</taxon>
        <taxon>metagenomes</taxon>
        <taxon>ecological metagenomes</taxon>
    </lineage>
</organism>
<feature type="transmembrane region" description="Helical" evidence="1">
    <location>
        <begin position="12"/>
        <end position="33"/>
    </location>
</feature>